<gene>
    <name evidence="2" type="primary">FBXO41</name>
    <name evidence="2" type="ORF">PHYBOEH_011510</name>
</gene>
<sequence length="277" mass="31972">MQRLWRGKLGKKMWRALIEERQQLRRVQEESDRAALIAQKQTAHHALAAFERETQHAVVLQRWFRTMRNRQVFREARDRRVHQARTRATNKVNDILRLSTSSVVFQAGVWRDCVDRKSELSALEEKDCVAIEMEIEQLKEACVEAHAGSAHASREFVELSKRKGEFERSRARRKRSTDAVKQRIQPFAVRAKQLTLESARELAANRQMQIELRRIRSELKKFHSSLRGRLAMEPLLLSGDVEELLAKLIVQDEADDGSDDTQNVSTASTSADHIVLG</sequence>
<name>A0A8T1WWH2_9STRA</name>
<organism evidence="2 3">
    <name type="scientific">Phytophthora boehmeriae</name>
    <dbReference type="NCBI Taxonomy" id="109152"/>
    <lineage>
        <taxon>Eukaryota</taxon>
        <taxon>Sar</taxon>
        <taxon>Stramenopiles</taxon>
        <taxon>Oomycota</taxon>
        <taxon>Peronosporomycetes</taxon>
        <taxon>Peronosporales</taxon>
        <taxon>Peronosporaceae</taxon>
        <taxon>Phytophthora</taxon>
    </lineage>
</organism>
<reference evidence="2" key="1">
    <citation type="submission" date="2021-02" db="EMBL/GenBank/DDBJ databases">
        <authorList>
            <person name="Palmer J.M."/>
        </authorList>
    </citation>
    <scope>NUCLEOTIDE SEQUENCE</scope>
    <source>
        <strain evidence="2">SCRP23</strain>
    </source>
</reference>
<evidence type="ECO:0000313" key="2">
    <source>
        <dbReference type="EMBL" id="KAG7398187.1"/>
    </source>
</evidence>
<dbReference type="OrthoDB" id="550575at2759"/>
<comment type="caution">
    <text evidence="2">The sequence shown here is derived from an EMBL/GenBank/DDBJ whole genome shotgun (WGS) entry which is preliminary data.</text>
</comment>
<evidence type="ECO:0000256" key="1">
    <source>
        <dbReference type="SAM" id="MobiDB-lite"/>
    </source>
</evidence>
<proteinExistence type="predicted"/>
<dbReference type="Proteomes" id="UP000693981">
    <property type="component" value="Unassembled WGS sequence"/>
</dbReference>
<dbReference type="PROSITE" id="PS50096">
    <property type="entry name" value="IQ"/>
    <property type="match status" value="1"/>
</dbReference>
<evidence type="ECO:0000313" key="3">
    <source>
        <dbReference type="Proteomes" id="UP000693981"/>
    </source>
</evidence>
<dbReference type="AlphaFoldDB" id="A0A8T1WWH2"/>
<protein>
    <submittedName>
        <fullName evidence="2">F-box only protein 41</fullName>
    </submittedName>
</protein>
<accession>A0A8T1WWH2</accession>
<keyword evidence="3" id="KW-1185">Reference proteome</keyword>
<dbReference type="EMBL" id="JAGDFL010000088">
    <property type="protein sequence ID" value="KAG7398187.1"/>
    <property type="molecule type" value="Genomic_DNA"/>
</dbReference>
<feature type="region of interest" description="Disordered" evidence="1">
    <location>
        <begin position="255"/>
        <end position="277"/>
    </location>
</feature>
<feature type="compositionally biased region" description="Polar residues" evidence="1">
    <location>
        <begin position="260"/>
        <end position="271"/>
    </location>
</feature>